<keyword evidence="3" id="KW-1003">Cell membrane</keyword>
<keyword evidence="7" id="KW-0813">Transport</keyword>
<keyword evidence="5 7" id="KW-1133">Transmembrane helix</keyword>
<dbReference type="GO" id="GO:0005886">
    <property type="term" value="C:plasma membrane"/>
    <property type="evidence" value="ECO:0007669"/>
    <property type="project" value="UniProtKB-SubCell"/>
</dbReference>
<feature type="transmembrane region" description="Helical" evidence="7">
    <location>
        <begin position="209"/>
        <end position="229"/>
    </location>
</feature>
<dbReference type="OrthoDB" id="6075923at2759"/>
<organism evidence="11 12">
    <name type="scientific">Holothuria leucospilota</name>
    <name type="common">Black long sea cucumber</name>
    <name type="synonym">Mertensiothuria leucospilota</name>
    <dbReference type="NCBI Taxonomy" id="206669"/>
    <lineage>
        <taxon>Eukaryota</taxon>
        <taxon>Metazoa</taxon>
        <taxon>Echinodermata</taxon>
        <taxon>Eleutherozoa</taxon>
        <taxon>Echinozoa</taxon>
        <taxon>Holothuroidea</taxon>
        <taxon>Aspidochirotacea</taxon>
        <taxon>Aspidochirotida</taxon>
        <taxon>Holothuriidae</taxon>
        <taxon>Holothuria</taxon>
    </lineage>
</organism>
<feature type="transmembrane region" description="Helical" evidence="7">
    <location>
        <begin position="534"/>
        <end position="559"/>
    </location>
</feature>
<reference evidence="11" key="1">
    <citation type="submission" date="2021-10" db="EMBL/GenBank/DDBJ databases">
        <title>Tropical sea cucumber genome reveals ecological adaptation and Cuvierian tubules defense mechanism.</title>
        <authorList>
            <person name="Chen T."/>
        </authorList>
    </citation>
    <scope>NUCLEOTIDE SEQUENCE</scope>
    <source>
        <strain evidence="11">Nanhai2018</strain>
        <tissue evidence="11">Muscle</tissue>
    </source>
</reference>
<evidence type="ECO:0000313" key="11">
    <source>
        <dbReference type="EMBL" id="KAJ8025984.1"/>
    </source>
</evidence>
<feature type="transmembrane region" description="Helical" evidence="7">
    <location>
        <begin position="372"/>
        <end position="394"/>
    </location>
</feature>
<evidence type="ECO:0000256" key="5">
    <source>
        <dbReference type="ARBA" id="ARBA00022989"/>
    </source>
</evidence>
<keyword evidence="4 7" id="KW-0812">Transmembrane</keyword>
<evidence type="ECO:0000256" key="7">
    <source>
        <dbReference type="RuleBase" id="RU362018"/>
    </source>
</evidence>
<feature type="transmembrane region" description="Helical" evidence="7">
    <location>
        <begin position="156"/>
        <end position="180"/>
    </location>
</feature>
<feature type="domain" description="Nucleoside transporter/FeoB GTPase Gate" evidence="10">
    <location>
        <begin position="272"/>
        <end position="369"/>
    </location>
</feature>
<dbReference type="AlphaFoldDB" id="A0A9Q1BHX2"/>
<feature type="transmembrane region" description="Helical" evidence="7">
    <location>
        <begin position="571"/>
        <end position="592"/>
    </location>
</feature>
<feature type="transmembrane region" description="Helical" evidence="7">
    <location>
        <begin position="81"/>
        <end position="102"/>
    </location>
</feature>
<dbReference type="Pfam" id="PF07670">
    <property type="entry name" value="Gate"/>
    <property type="match status" value="1"/>
</dbReference>
<dbReference type="InterPro" id="IPR011657">
    <property type="entry name" value="CNT_C_dom"/>
</dbReference>
<dbReference type="InterPro" id="IPR018270">
    <property type="entry name" value="C_nuclsd_transpt_met_bac"/>
</dbReference>
<evidence type="ECO:0000259" key="9">
    <source>
        <dbReference type="Pfam" id="PF07662"/>
    </source>
</evidence>
<evidence type="ECO:0000256" key="4">
    <source>
        <dbReference type="ARBA" id="ARBA00022692"/>
    </source>
</evidence>
<dbReference type="NCBIfam" id="TIGR00804">
    <property type="entry name" value="nupC"/>
    <property type="match status" value="1"/>
</dbReference>
<evidence type="ECO:0000259" key="8">
    <source>
        <dbReference type="Pfam" id="PF01773"/>
    </source>
</evidence>
<evidence type="ECO:0000256" key="1">
    <source>
        <dbReference type="ARBA" id="ARBA00004651"/>
    </source>
</evidence>
<proteinExistence type="inferred from homology"/>
<dbReference type="PANTHER" id="PTHR10590:SF4">
    <property type="entry name" value="SOLUTE CARRIER FAMILY 28 MEMBER 3"/>
    <property type="match status" value="1"/>
</dbReference>
<name>A0A9Q1BHX2_HOLLE</name>
<feature type="transmembrane region" description="Helical" evidence="7">
    <location>
        <begin position="466"/>
        <end position="485"/>
    </location>
</feature>
<gene>
    <name evidence="11" type="ORF">HOLleu_33698</name>
</gene>
<evidence type="ECO:0000259" key="10">
    <source>
        <dbReference type="Pfam" id="PF07670"/>
    </source>
</evidence>
<feature type="domain" description="Concentrative nucleoside transporter C-terminal" evidence="9">
    <location>
        <begin position="374"/>
        <end position="589"/>
    </location>
</feature>
<feature type="transmembrane region" description="Helical" evidence="7">
    <location>
        <begin position="269"/>
        <end position="293"/>
    </location>
</feature>
<feature type="transmembrane region" description="Helical" evidence="7">
    <location>
        <begin position="186"/>
        <end position="202"/>
    </location>
</feature>
<dbReference type="Pfam" id="PF07662">
    <property type="entry name" value="Nucleos_tra2_C"/>
    <property type="match status" value="1"/>
</dbReference>
<protein>
    <recommendedName>
        <fullName evidence="7">Sodium/nucleoside cotransporter</fullName>
    </recommendedName>
</protein>
<dbReference type="Proteomes" id="UP001152320">
    <property type="component" value="Chromosome 17"/>
</dbReference>
<dbReference type="EMBL" id="JAIZAY010000017">
    <property type="protein sequence ID" value="KAJ8025984.1"/>
    <property type="molecule type" value="Genomic_DNA"/>
</dbReference>
<evidence type="ECO:0000256" key="2">
    <source>
        <dbReference type="ARBA" id="ARBA00009033"/>
    </source>
</evidence>
<feature type="transmembrane region" description="Helical" evidence="7">
    <location>
        <begin position="346"/>
        <end position="366"/>
    </location>
</feature>
<dbReference type="GO" id="GO:0005415">
    <property type="term" value="F:nucleoside:sodium symporter activity"/>
    <property type="evidence" value="ECO:0007669"/>
    <property type="project" value="TreeGrafter"/>
</dbReference>
<dbReference type="PANTHER" id="PTHR10590">
    <property type="entry name" value="SODIUM/NUCLEOSIDE COTRANSPORTER"/>
    <property type="match status" value="1"/>
</dbReference>
<feature type="transmembrane region" description="Helical" evidence="7">
    <location>
        <begin position="432"/>
        <end position="454"/>
    </location>
</feature>
<comment type="similarity">
    <text evidence="2 7">Belongs to the concentrative nucleoside transporter (CNT) (TC 2.A.41) family.</text>
</comment>
<comment type="subcellular location">
    <subcellularLocation>
        <location evidence="1">Cell membrane</location>
        <topology evidence="1">Multi-pass membrane protein</topology>
    </subcellularLocation>
</comment>
<keyword evidence="6 7" id="KW-0472">Membrane</keyword>
<sequence>MSAGTLDLNKDQYTEVDTFEIGEDAHVKGQDVVVQTDDVEDVEAAAADKDSDGIHGNRFTKGVEEVERHIVVFYSKNKGTVWLSIKLLALVMFLSYLFYVMYLNLHRALPLVLLTIATASYFLFQWLWKNWGSVVDKNLICPCTDYLDKHQKAASLFVKFFMVVSLLTILTASGVFTLIFFEPIRLVSLLGLVFLLVVSFLGSKYPSRINWMTVTWGLYLQVLFGIFILRTDVGFYSFKWIGAQVEIFLNYALVGADFVFGPDPLKSHFFLFIVLPVVIFASAIFALLFYFGVMQKLIKAFAWLMHHTMGVSGVEAFCAAANVFLGMTLVPLCVKPYLLKMTTSEIHSLMVGGFATIAGSVLAAYINMGISAAHLLSASIISAPAALVAAKMFYPETERPKTANSGLVKIDCVKEKNFIEAFCNGAIDGTKVCGFIIGNLIAFVSFLAFVDMTLHWLGDMADIENLSFTLLCSYLLYPFALLLGVEPGPDCIKVAGLIGTKTFVNEFVAYSELKDYIKEGALQVKLICARSEVIATYALCGFSNFGSIGILIGGLAPLVPEKISEISRLGLRALIAGSVACQMTACVAGILYDESRQHFSGAENITTVANLFTDGPLTTTFPSVESFVTDLFSTTV</sequence>
<keyword evidence="12" id="KW-1185">Reference proteome</keyword>
<dbReference type="InterPro" id="IPR002668">
    <property type="entry name" value="CNT_N_dom"/>
</dbReference>
<dbReference type="InterPro" id="IPR008276">
    <property type="entry name" value="C_nuclsd_transpt"/>
</dbReference>
<comment type="caution">
    <text evidence="11">The sequence shown here is derived from an EMBL/GenBank/DDBJ whole genome shotgun (WGS) entry which is preliminary data.</text>
</comment>
<feature type="transmembrane region" description="Helical" evidence="7">
    <location>
        <begin position="313"/>
        <end position="334"/>
    </location>
</feature>
<evidence type="ECO:0000256" key="3">
    <source>
        <dbReference type="ARBA" id="ARBA00022475"/>
    </source>
</evidence>
<dbReference type="Pfam" id="PF01773">
    <property type="entry name" value="Nucleos_tra2_N"/>
    <property type="match status" value="1"/>
</dbReference>
<accession>A0A9Q1BHX2</accession>
<evidence type="ECO:0000256" key="6">
    <source>
        <dbReference type="ARBA" id="ARBA00023136"/>
    </source>
</evidence>
<feature type="transmembrane region" description="Helical" evidence="7">
    <location>
        <begin position="108"/>
        <end position="128"/>
    </location>
</feature>
<evidence type="ECO:0000313" key="12">
    <source>
        <dbReference type="Proteomes" id="UP001152320"/>
    </source>
</evidence>
<feature type="domain" description="Concentrative nucleoside transporter N-terminal" evidence="8">
    <location>
        <begin position="190"/>
        <end position="262"/>
    </location>
</feature>
<feature type="transmembrane region" description="Helical" evidence="7">
    <location>
        <begin position="241"/>
        <end position="260"/>
    </location>
</feature>
<dbReference type="InterPro" id="IPR011642">
    <property type="entry name" value="Gate_dom"/>
</dbReference>